<organism evidence="1 2">
    <name type="scientific">Hypsizygus marmoreus</name>
    <name type="common">White beech mushroom</name>
    <name type="synonym">Agaricus marmoreus</name>
    <dbReference type="NCBI Taxonomy" id="39966"/>
    <lineage>
        <taxon>Eukaryota</taxon>
        <taxon>Fungi</taxon>
        <taxon>Dikarya</taxon>
        <taxon>Basidiomycota</taxon>
        <taxon>Agaricomycotina</taxon>
        <taxon>Agaricomycetes</taxon>
        <taxon>Agaricomycetidae</taxon>
        <taxon>Agaricales</taxon>
        <taxon>Tricholomatineae</taxon>
        <taxon>Lyophyllaceae</taxon>
        <taxon>Hypsizygus</taxon>
    </lineage>
</organism>
<dbReference type="Proteomes" id="UP000076154">
    <property type="component" value="Unassembled WGS sequence"/>
</dbReference>
<dbReference type="InParanoid" id="A0A369JW29"/>
<protein>
    <recommendedName>
        <fullName evidence="3">Protein kinase domain-containing protein</fullName>
    </recommendedName>
</protein>
<dbReference type="OrthoDB" id="3067876at2759"/>
<proteinExistence type="predicted"/>
<dbReference type="EMBL" id="LUEZ02000040">
    <property type="protein sequence ID" value="RDB25552.1"/>
    <property type="molecule type" value="Genomic_DNA"/>
</dbReference>
<evidence type="ECO:0008006" key="3">
    <source>
        <dbReference type="Google" id="ProtNLM"/>
    </source>
</evidence>
<reference evidence="1" key="1">
    <citation type="submission" date="2018-04" db="EMBL/GenBank/DDBJ databases">
        <title>Whole genome sequencing of Hypsizygus marmoreus.</title>
        <authorList>
            <person name="Choi I.-G."/>
            <person name="Min B."/>
            <person name="Kim J.-G."/>
            <person name="Kim S."/>
            <person name="Oh Y.-L."/>
            <person name="Kong W.-S."/>
            <person name="Park H."/>
            <person name="Jeong J."/>
            <person name="Song E.-S."/>
        </authorList>
    </citation>
    <scope>NUCLEOTIDE SEQUENCE [LARGE SCALE GENOMIC DNA]</scope>
    <source>
        <strain evidence="1">51987-8</strain>
    </source>
</reference>
<gene>
    <name evidence="1" type="ORF">Hypma_006380</name>
</gene>
<comment type="caution">
    <text evidence="1">The sequence shown here is derived from an EMBL/GenBank/DDBJ whole genome shotgun (WGS) entry which is preliminary data.</text>
</comment>
<evidence type="ECO:0000313" key="2">
    <source>
        <dbReference type="Proteomes" id="UP000076154"/>
    </source>
</evidence>
<dbReference type="AlphaFoldDB" id="A0A369JW29"/>
<keyword evidence="2" id="KW-1185">Reference proteome</keyword>
<name>A0A369JW29_HYPMA</name>
<sequence>MLPSNRDITPLGNAVHLGPIIITMANPASAVPSEPSTQTDENCTVASETALLAFSSMTIYGLVFSKGKQVPFVLHRSISFPSRRVTGLDVEVCDNMEGWDSMPLPVGKPHLELKLGKRLGDGRIGFAYVARVIAVLDQLGGVPIANPPLELSTELVLKFVRPTNCRSLARESWFYERLSEAEGYQGAVVPLCYGFFNASTTSMQPPLPAPLKVKPWIDKHGKDVPMDFPEGQRKYGDELPDEYTFNEYRDDGRTCRTDSPWCEWRPDPKNPLLAVLVLEKLGEAYSEKVFDTDRNSRKDVVDLLDDLFSANVRHGDYKFNNVVRSHTNIVCPRHGYAHQWRVIDFDQAERWAATEDDEFFPRIDKRLYIRNNYKEFPVTFWMSLAGY</sequence>
<accession>A0A369JW29</accession>
<evidence type="ECO:0000313" key="1">
    <source>
        <dbReference type="EMBL" id="RDB25552.1"/>
    </source>
</evidence>